<dbReference type="EMBL" id="KQ001740">
    <property type="protein sequence ID" value="KJP85213.1"/>
    <property type="molecule type" value="Genomic_DNA"/>
</dbReference>
<sequence>MRAHGNVPGGSFLNEPNGAPPRGGSRTVLILDGTEFADRPSRRKLKLFNPFVDSYSSHADLTEDNNFYGIQLYDSDFDVENSETENDSTSKSTLSSPSKEEPPDGPYNMGSMLQTTLPSLGEGQFAIRDEKGSHKNISSEDPTEDDSDATVLRGCIKNEASLEGVTIVVVLRMVVKEQVQMLL</sequence>
<feature type="region of interest" description="Disordered" evidence="1">
    <location>
        <begin position="80"/>
        <end position="113"/>
    </location>
</feature>
<evidence type="ECO:0000313" key="2">
    <source>
        <dbReference type="EMBL" id="KJP85213.1"/>
    </source>
</evidence>
<gene>
    <name evidence="2" type="ORF">AK88_05140</name>
</gene>
<evidence type="ECO:0000313" key="3">
    <source>
        <dbReference type="Proteomes" id="UP000054561"/>
    </source>
</evidence>
<protein>
    <submittedName>
        <fullName evidence="2">Uncharacterized protein</fullName>
    </submittedName>
</protein>
<dbReference type="VEuPathDB" id="PlasmoDB:AK88_05140"/>
<dbReference type="Proteomes" id="UP000054561">
    <property type="component" value="Unassembled WGS sequence"/>
</dbReference>
<dbReference type="AlphaFoldDB" id="A0A0D9QDZ0"/>
<proteinExistence type="predicted"/>
<dbReference type="RefSeq" id="XP_012338165.1">
    <property type="nucleotide sequence ID" value="XM_012482742.1"/>
</dbReference>
<evidence type="ECO:0000256" key="1">
    <source>
        <dbReference type="SAM" id="MobiDB-lite"/>
    </source>
</evidence>
<organism evidence="2 3">
    <name type="scientific">Plasmodium fragile</name>
    <dbReference type="NCBI Taxonomy" id="5857"/>
    <lineage>
        <taxon>Eukaryota</taxon>
        <taxon>Sar</taxon>
        <taxon>Alveolata</taxon>
        <taxon>Apicomplexa</taxon>
        <taxon>Aconoidasida</taxon>
        <taxon>Haemosporida</taxon>
        <taxon>Plasmodiidae</taxon>
        <taxon>Plasmodium</taxon>
        <taxon>Plasmodium (Plasmodium)</taxon>
    </lineage>
</organism>
<accession>A0A0D9QDZ0</accession>
<keyword evidence="3" id="KW-1185">Reference proteome</keyword>
<feature type="region of interest" description="Disordered" evidence="1">
    <location>
        <begin position="1"/>
        <end position="27"/>
    </location>
</feature>
<reference evidence="2 3" key="1">
    <citation type="submission" date="2014-03" db="EMBL/GenBank/DDBJ databases">
        <title>The Genome Sequence of Plasmodium fragile nilgiri.</title>
        <authorList>
            <consortium name="The Broad Institute Genomics Platform"/>
            <consortium name="The Broad Institute Genome Sequencing Center for Infectious Disease"/>
            <person name="Neafsey D."/>
            <person name="Duraisingh M."/>
            <person name="Young S.K."/>
            <person name="Zeng Q."/>
            <person name="Gargeya S."/>
            <person name="Abouelleil A."/>
            <person name="Alvarado L."/>
            <person name="Chapman S.B."/>
            <person name="Gainer-Dewar J."/>
            <person name="Goldberg J."/>
            <person name="Griggs A."/>
            <person name="Gujja S."/>
            <person name="Hansen M."/>
            <person name="Howarth C."/>
            <person name="Imamovic A."/>
            <person name="Larimer J."/>
            <person name="Pearson M."/>
            <person name="Poon T.W."/>
            <person name="Priest M."/>
            <person name="Roberts A."/>
            <person name="Saif S."/>
            <person name="Shea T."/>
            <person name="Sykes S."/>
            <person name="Wortman J."/>
            <person name="Nusbaum C."/>
            <person name="Birren B."/>
        </authorList>
    </citation>
    <scope>NUCLEOTIDE SEQUENCE [LARGE SCALE GENOMIC DNA]</scope>
    <source>
        <strain evidence="3">nilgiri</strain>
    </source>
</reference>
<dbReference type="GeneID" id="24270454"/>
<name>A0A0D9QDZ0_PLAFR</name>